<dbReference type="PIRSF" id="PIRSF009360">
    <property type="entry name" value="UCP009360"/>
    <property type="match status" value="1"/>
</dbReference>
<dbReference type="EMBL" id="CM004395">
    <property type="protein sequence ID" value="OAY41921.1"/>
    <property type="molecule type" value="Genomic_DNA"/>
</dbReference>
<dbReference type="Gramene" id="Manes.09G139700.3.v8.1">
    <property type="protein sequence ID" value="Manes.09G139700.3.v8.1.CDS"/>
    <property type="gene ID" value="Manes.09G139700.v8.1"/>
</dbReference>
<evidence type="ECO:0000256" key="6">
    <source>
        <dbReference type="ARBA" id="ARBA00022692"/>
    </source>
</evidence>
<dbReference type="GO" id="GO:0006004">
    <property type="term" value="P:fucose metabolic process"/>
    <property type="evidence" value="ECO:0007669"/>
    <property type="project" value="UniProtKB-KW"/>
</dbReference>
<comment type="pathway">
    <text evidence="2">Glycan metabolism.</text>
</comment>
<feature type="compositionally biased region" description="Pro residues" evidence="14">
    <location>
        <begin position="423"/>
        <end position="433"/>
    </location>
</feature>
<evidence type="ECO:0000256" key="3">
    <source>
        <dbReference type="ARBA" id="ARBA00007737"/>
    </source>
</evidence>
<dbReference type="Gramene" id="Manes.09G139700.7.v8.1">
    <property type="protein sequence ID" value="Manes.09G139700.7.v8.1.CDS"/>
    <property type="gene ID" value="Manes.09G139700.v8.1"/>
</dbReference>
<organism evidence="15 16">
    <name type="scientific">Manihot esculenta</name>
    <name type="common">Cassava</name>
    <name type="synonym">Jatropha manihot</name>
    <dbReference type="NCBI Taxonomy" id="3983"/>
    <lineage>
        <taxon>Eukaryota</taxon>
        <taxon>Viridiplantae</taxon>
        <taxon>Streptophyta</taxon>
        <taxon>Embryophyta</taxon>
        <taxon>Tracheophyta</taxon>
        <taxon>Spermatophyta</taxon>
        <taxon>Magnoliopsida</taxon>
        <taxon>eudicotyledons</taxon>
        <taxon>Gunneridae</taxon>
        <taxon>Pentapetalae</taxon>
        <taxon>rosids</taxon>
        <taxon>fabids</taxon>
        <taxon>Malpighiales</taxon>
        <taxon>Euphorbiaceae</taxon>
        <taxon>Crotonoideae</taxon>
        <taxon>Manihoteae</taxon>
        <taxon>Manihot</taxon>
    </lineage>
</organism>
<dbReference type="PANTHER" id="PTHR31741">
    <property type="entry name" value="OS02G0726500 PROTEIN-RELATED"/>
    <property type="match status" value="1"/>
</dbReference>
<reference evidence="15 16" key="1">
    <citation type="submission" date="2016-02" db="EMBL/GenBank/DDBJ databases">
        <title>WGS assembly of Manihot esculenta.</title>
        <authorList>
            <person name="Bredeson J.V."/>
            <person name="Prochnik S.E."/>
            <person name="Lyons J.B."/>
            <person name="Schmutz J."/>
            <person name="Grimwood J."/>
            <person name="Vrebalov J."/>
            <person name="Bart R.S."/>
            <person name="Amuge T."/>
            <person name="Ferguson M.E."/>
            <person name="Green R."/>
            <person name="Putnam N."/>
            <person name="Stites J."/>
            <person name="Rounsley S."/>
            <person name="Rokhsar D.S."/>
        </authorList>
    </citation>
    <scope>NUCLEOTIDE SEQUENCE [LARGE SCALE GENOMIC DNA]</scope>
    <source>
        <strain evidence="16">cv. AM560-2</strain>
        <tissue evidence="15">Leaf</tissue>
    </source>
</reference>
<dbReference type="Pfam" id="PF10250">
    <property type="entry name" value="O-FucT"/>
    <property type="match status" value="1"/>
</dbReference>
<dbReference type="GO" id="GO:0016020">
    <property type="term" value="C:membrane"/>
    <property type="evidence" value="ECO:0007669"/>
    <property type="project" value="UniProtKB-SubCell"/>
</dbReference>
<feature type="region of interest" description="Disordered" evidence="14">
    <location>
        <begin position="610"/>
        <end position="667"/>
    </location>
</feature>
<dbReference type="GO" id="GO:0005737">
    <property type="term" value="C:cytoplasm"/>
    <property type="evidence" value="ECO:0000318"/>
    <property type="project" value="GO_Central"/>
</dbReference>
<evidence type="ECO:0000313" key="15">
    <source>
        <dbReference type="EMBL" id="OAY41921.1"/>
    </source>
</evidence>
<comment type="similarity">
    <text evidence="3">Belongs to the glycosyltransferase GT106 family.</text>
</comment>
<evidence type="ECO:0000256" key="2">
    <source>
        <dbReference type="ARBA" id="ARBA00004881"/>
    </source>
</evidence>
<evidence type="ECO:0000313" key="16">
    <source>
        <dbReference type="Proteomes" id="UP000091857"/>
    </source>
</evidence>
<keyword evidence="10" id="KW-0325">Glycoprotein</keyword>
<dbReference type="GO" id="GO:0016757">
    <property type="term" value="F:glycosyltransferase activity"/>
    <property type="evidence" value="ECO:0007669"/>
    <property type="project" value="UniProtKB-KW"/>
</dbReference>
<evidence type="ECO:0000256" key="14">
    <source>
        <dbReference type="SAM" id="MobiDB-lite"/>
    </source>
</evidence>
<evidence type="ECO:0000256" key="4">
    <source>
        <dbReference type="ARBA" id="ARBA00022676"/>
    </source>
</evidence>
<keyword evidence="6" id="KW-0812">Transmembrane</keyword>
<dbReference type="Proteomes" id="UP000091857">
    <property type="component" value="Chromosome 9"/>
</dbReference>
<keyword evidence="9" id="KW-0472">Membrane</keyword>
<feature type="compositionally biased region" description="Basic and acidic residues" evidence="14">
    <location>
        <begin position="407"/>
        <end position="419"/>
    </location>
</feature>
<evidence type="ECO:0000256" key="8">
    <source>
        <dbReference type="ARBA" id="ARBA00022989"/>
    </source>
</evidence>
<evidence type="ECO:0000256" key="7">
    <source>
        <dbReference type="ARBA" id="ARBA00022968"/>
    </source>
</evidence>
<keyword evidence="4" id="KW-0328">Glycosyltransferase</keyword>
<name>A0A251K7Z0_MANES</name>
<evidence type="ECO:0000256" key="13">
    <source>
        <dbReference type="ARBA" id="ARBA00030350"/>
    </source>
</evidence>
<evidence type="ECO:0000256" key="12">
    <source>
        <dbReference type="ARBA" id="ARBA00023277"/>
    </source>
</evidence>
<evidence type="ECO:0000256" key="11">
    <source>
        <dbReference type="ARBA" id="ARBA00023253"/>
    </source>
</evidence>
<protein>
    <recommendedName>
        <fullName evidence="13">O-fucosyltransferase family protein</fullName>
    </recommendedName>
</protein>
<dbReference type="STRING" id="3983.A0A251K7Z0"/>
<keyword evidence="12" id="KW-0119">Carbohydrate metabolism</keyword>
<dbReference type="Gramene" id="Manes.09G139700.9.v8.1">
    <property type="protein sequence ID" value="Manes.09G139700.9.v8.1.CDS"/>
    <property type="gene ID" value="Manes.09G139700.v8.1"/>
</dbReference>
<dbReference type="InterPro" id="IPR019378">
    <property type="entry name" value="GDP-Fuc_O-FucTrfase"/>
</dbReference>
<feature type="region of interest" description="Disordered" evidence="14">
    <location>
        <begin position="399"/>
        <end position="434"/>
    </location>
</feature>
<evidence type="ECO:0000256" key="1">
    <source>
        <dbReference type="ARBA" id="ARBA00004606"/>
    </source>
</evidence>
<accession>A0A251K7Z0</accession>
<dbReference type="PANTHER" id="PTHR31741:SF6">
    <property type="entry name" value="PROTEIN EMBRYO SAC DEVELOPMENT ARREST 30"/>
    <property type="match status" value="1"/>
</dbReference>
<dbReference type="InterPro" id="IPR024709">
    <property type="entry name" value="FucosylTrfase_pln"/>
</dbReference>
<keyword evidence="11" id="KW-0294">Fucose metabolism</keyword>
<keyword evidence="7" id="KW-0735">Signal-anchor</keyword>
<evidence type="ECO:0000256" key="10">
    <source>
        <dbReference type="ARBA" id="ARBA00023180"/>
    </source>
</evidence>
<keyword evidence="16" id="KW-1185">Reference proteome</keyword>
<sequence length="667" mass="75877">MKMVFKSKIKWIALLVLILSTGSLVIHLSITKFSTSSLVSYASKKDSGVDFPPLPEAQSVRYFRNKKLWGVVKSLESLQPYANPRSTYPVPHEKNNGYIYAKIFGGFEKIRSSICDLVTISRLLNATLVIPEIQESLWSKGISKKFKSFSYLYNEEQFIASLKKDVIIVKSLPDNLKAARKRNEFPTFKPKSTASPSFYIQEILPKLKKAKVIGLVLADGGCLQSALPPGMYEFQRLRCRVAFHALQFRKEIQVLGYLMVERLRAWGQPFLAFHPGLVRDTLAYHGCAELFQDVHTELVQYRRAQMIKRGSLKEELNVDSHLHRENGSCPLMPEEVGLLLRAFGYPPKTTIYVAGSETFGGQRVLIPLIARFTKVVDRTSMCSKQELFDLVGPETPLPVDSFKLPPHKSEKQLKEEWKRAGPRPRPLPPPPDRPIYHHEKEGWYGWITESNSEPDPSPMYLRRQAQRLLWDALDYIVSMEADAFFPGFNNDGSGWPDFSSLVMGQRLYESAASRTYRPDRKLLAELFNITREDMYHPNHNWTLAVREHLNKSLGEDGLIRQSLQSKPSSFLSHPLPECSCRISSAEFQTPIEGVDGRYLYGGEDECPEWMQHGQEAAPLESMGAERGKNDDESDYENDVVQQESDDTGGKSSLSLPMDQDDEWDPND</sequence>
<feature type="compositionally biased region" description="Acidic residues" evidence="14">
    <location>
        <begin position="658"/>
        <end position="667"/>
    </location>
</feature>
<proteinExistence type="inferred from homology"/>
<evidence type="ECO:0000256" key="5">
    <source>
        <dbReference type="ARBA" id="ARBA00022679"/>
    </source>
</evidence>
<keyword evidence="5" id="KW-0808">Transferase</keyword>
<dbReference type="Gramene" id="Manes.09G139700.8.v8.1">
    <property type="protein sequence ID" value="Manes.09G139700.8.v8.1.CDS"/>
    <property type="gene ID" value="Manes.09G139700.v8.1"/>
</dbReference>
<dbReference type="AlphaFoldDB" id="A0A251K7Z0"/>
<dbReference type="EMBL" id="CM004395">
    <property type="protein sequence ID" value="OAY41922.1"/>
    <property type="molecule type" value="Genomic_DNA"/>
</dbReference>
<evidence type="ECO:0000256" key="9">
    <source>
        <dbReference type="ARBA" id="ARBA00023136"/>
    </source>
</evidence>
<dbReference type="OrthoDB" id="743588at2759"/>
<comment type="subcellular location">
    <subcellularLocation>
        <location evidence="1">Membrane</location>
        <topology evidence="1">Single-pass type II membrane protein</topology>
    </subcellularLocation>
</comment>
<keyword evidence="8" id="KW-1133">Transmembrane helix</keyword>
<gene>
    <name evidence="15" type="ORF">MANES_09G139700</name>
</gene>